<dbReference type="PANTHER" id="PTHR21228:SF40">
    <property type="entry name" value="LD45607P"/>
    <property type="match status" value="1"/>
</dbReference>
<name>A0ABQ7FUE0_DUNSA</name>
<feature type="non-terminal residue" evidence="1">
    <location>
        <position position="243"/>
    </location>
</feature>
<evidence type="ECO:0000313" key="1">
    <source>
        <dbReference type="EMBL" id="KAF5826027.1"/>
    </source>
</evidence>
<dbReference type="EMBL" id="MU071479">
    <property type="protein sequence ID" value="KAF5826027.1"/>
    <property type="molecule type" value="Genomic_DNA"/>
</dbReference>
<keyword evidence="2" id="KW-1185">Reference proteome</keyword>
<proteinExistence type="predicted"/>
<feature type="non-terminal residue" evidence="1">
    <location>
        <position position="1"/>
    </location>
</feature>
<dbReference type="Proteomes" id="UP000815325">
    <property type="component" value="Unassembled WGS sequence"/>
</dbReference>
<sequence>RCGHALGAWFSEAQRVLLLSLPHCSPRTTANLWYSFGRLHRVPEPPLLQALLAHSQQQLPDMQPQGLANTTWALACLGIVPSPCWVAVLLEAAGPKLGDMNAQELSNFVWGLSKLGHRPDGAWLQQMVHQSSLKLPDYNPLNLASTACALATFRFCPGLAWQQAFARRLHEILHSLRHIHKIRILQAVAQLALPLPRPLLAQLGASATADVTQVSMNEASVVLLLATVALRLPISPQWLEMFA</sequence>
<dbReference type="InterPro" id="IPR050870">
    <property type="entry name" value="FAST_kinase"/>
</dbReference>
<gene>
    <name evidence="1" type="ORF">DUNSADRAFT_5320</name>
</gene>
<reference evidence="1" key="1">
    <citation type="submission" date="2017-08" db="EMBL/GenBank/DDBJ databases">
        <authorList>
            <person name="Polle J.E."/>
            <person name="Barry K."/>
            <person name="Cushman J."/>
            <person name="Schmutz J."/>
            <person name="Tran D."/>
            <person name="Hathwaick L.T."/>
            <person name="Yim W.C."/>
            <person name="Jenkins J."/>
            <person name="Mckie-Krisberg Z.M."/>
            <person name="Prochnik S."/>
            <person name="Lindquist E."/>
            <person name="Dockter R.B."/>
            <person name="Adam C."/>
            <person name="Molina H."/>
            <person name="Bunkerborg J."/>
            <person name="Jin E."/>
            <person name="Buchheim M."/>
            <person name="Magnuson J."/>
        </authorList>
    </citation>
    <scope>NUCLEOTIDE SEQUENCE</scope>
    <source>
        <strain evidence="1">CCAP 19/18</strain>
    </source>
</reference>
<protein>
    <submittedName>
        <fullName evidence="1">Uncharacterized protein</fullName>
    </submittedName>
</protein>
<evidence type="ECO:0000313" key="2">
    <source>
        <dbReference type="Proteomes" id="UP000815325"/>
    </source>
</evidence>
<dbReference type="PANTHER" id="PTHR21228">
    <property type="entry name" value="FAST LEU-RICH DOMAIN-CONTAINING"/>
    <property type="match status" value="1"/>
</dbReference>
<comment type="caution">
    <text evidence="1">The sequence shown here is derived from an EMBL/GenBank/DDBJ whole genome shotgun (WGS) entry which is preliminary data.</text>
</comment>
<organism evidence="1 2">
    <name type="scientific">Dunaliella salina</name>
    <name type="common">Green alga</name>
    <name type="synonym">Protococcus salinus</name>
    <dbReference type="NCBI Taxonomy" id="3046"/>
    <lineage>
        <taxon>Eukaryota</taxon>
        <taxon>Viridiplantae</taxon>
        <taxon>Chlorophyta</taxon>
        <taxon>core chlorophytes</taxon>
        <taxon>Chlorophyceae</taxon>
        <taxon>CS clade</taxon>
        <taxon>Chlamydomonadales</taxon>
        <taxon>Dunaliellaceae</taxon>
        <taxon>Dunaliella</taxon>
    </lineage>
</organism>
<accession>A0ABQ7FUE0</accession>